<comment type="similarity">
    <text evidence="7">Belongs to the RnpA family.</text>
</comment>
<sequence>MISRIHRLRENRDFRRVFQRGQSFATSRLVLYSFPNRLSHYRVGFSVSKKMGNAVVRNRLKRVLRACFYQLEKDLSSVSADFVIICRKPAVDAEFDVLLSDLRKMLNKAKIML</sequence>
<protein>
    <recommendedName>
        <fullName evidence="7 8">Ribonuclease P protein component</fullName>
        <shortName evidence="7">RNase P protein</shortName>
        <shortName evidence="7">RNaseP protein</shortName>
        <ecNumber evidence="7 8">3.1.26.5</ecNumber>
    </recommendedName>
    <alternativeName>
        <fullName evidence="7">Protein C5</fullName>
    </alternativeName>
</protein>
<accession>A0A1M6T4N0</accession>
<dbReference type="PANTHER" id="PTHR33992">
    <property type="entry name" value="RIBONUCLEASE P PROTEIN COMPONENT"/>
    <property type="match status" value="1"/>
</dbReference>
<comment type="subunit">
    <text evidence="7">Consists of a catalytic RNA component (M1 or rnpB) and a protein subunit.</text>
</comment>
<evidence type="ECO:0000256" key="1">
    <source>
        <dbReference type="ARBA" id="ARBA00002663"/>
    </source>
</evidence>
<evidence type="ECO:0000256" key="3">
    <source>
        <dbReference type="ARBA" id="ARBA00022722"/>
    </source>
</evidence>
<dbReference type="EC" id="3.1.26.5" evidence="7 8"/>
<dbReference type="NCBIfam" id="TIGR00188">
    <property type="entry name" value="rnpA"/>
    <property type="match status" value="1"/>
</dbReference>
<reference evidence="10" key="1">
    <citation type="submission" date="2016-11" db="EMBL/GenBank/DDBJ databases">
        <authorList>
            <person name="Varghese N."/>
            <person name="Submissions S."/>
        </authorList>
    </citation>
    <scope>NUCLEOTIDE SEQUENCE [LARGE SCALE GENOMIC DNA]</scope>
    <source>
        <strain evidence="10">USBA-503</strain>
    </source>
</reference>
<dbReference type="AlphaFoldDB" id="A0A1M6T4N0"/>
<dbReference type="HAMAP" id="MF_00227">
    <property type="entry name" value="RNase_P"/>
    <property type="match status" value="1"/>
</dbReference>
<evidence type="ECO:0000256" key="5">
    <source>
        <dbReference type="ARBA" id="ARBA00022801"/>
    </source>
</evidence>
<keyword evidence="3 7" id="KW-0540">Nuclease</keyword>
<dbReference type="GO" id="GO:0000049">
    <property type="term" value="F:tRNA binding"/>
    <property type="evidence" value="ECO:0007669"/>
    <property type="project" value="UniProtKB-UniRule"/>
</dbReference>
<gene>
    <name evidence="7" type="primary">rnpA</name>
    <name evidence="9" type="ORF">SAMN05443507_11570</name>
</gene>
<dbReference type="GO" id="GO:0004526">
    <property type="term" value="F:ribonuclease P activity"/>
    <property type="evidence" value="ECO:0007669"/>
    <property type="project" value="UniProtKB-UniRule"/>
</dbReference>
<evidence type="ECO:0000256" key="2">
    <source>
        <dbReference type="ARBA" id="ARBA00022694"/>
    </source>
</evidence>
<keyword evidence="4 7" id="KW-0255">Endonuclease</keyword>
<proteinExistence type="inferred from homology"/>
<dbReference type="PROSITE" id="PS00648">
    <property type="entry name" value="RIBONUCLEASE_P"/>
    <property type="match status" value="1"/>
</dbReference>
<dbReference type="RefSeq" id="WP_242650292.1">
    <property type="nucleotide sequence ID" value="NZ_FRAF01000015.1"/>
</dbReference>
<dbReference type="GO" id="GO:0030677">
    <property type="term" value="C:ribonuclease P complex"/>
    <property type="evidence" value="ECO:0007669"/>
    <property type="project" value="TreeGrafter"/>
</dbReference>
<dbReference type="STRING" id="1830138.SAMN05443507_11570"/>
<dbReference type="EMBL" id="FRAF01000015">
    <property type="protein sequence ID" value="SHK51923.1"/>
    <property type="molecule type" value="Genomic_DNA"/>
</dbReference>
<dbReference type="Pfam" id="PF00825">
    <property type="entry name" value="Ribonuclease_P"/>
    <property type="match status" value="1"/>
</dbReference>
<dbReference type="Gene3D" id="3.30.230.10">
    <property type="match status" value="1"/>
</dbReference>
<keyword evidence="2 7" id="KW-0819">tRNA processing</keyword>
<evidence type="ECO:0000256" key="4">
    <source>
        <dbReference type="ARBA" id="ARBA00022759"/>
    </source>
</evidence>
<dbReference type="PANTHER" id="PTHR33992:SF1">
    <property type="entry name" value="RIBONUCLEASE P PROTEIN COMPONENT"/>
    <property type="match status" value="1"/>
</dbReference>
<evidence type="ECO:0000256" key="6">
    <source>
        <dbReference type="ARBA" id="ARBA00022884"/>
    </source>
</evidence>
<name>A0A1M6T4N0_9BACL</name>
<dbReference type="InterPro" id="IPR000100">
    <property type="entry name" value="RNase_P"/>
</dbReference>
<dbReference type="InterPro" id="IPR020539">
    <property type="entry name" value="RNase_P_CS"/>
</dbReference>
<evidence type="ECO:0000313" key="9">
    <source>
        <dbReference type="EMBL" id="SHK51923.1"/>
    </source>
</evidence>
<evidence type="ECO:0000256" key="8">
    <source>
        <dbReference type="NCBIfam" id="TIGR00188"/>
    </source>
</evidence>
<dbReference type="InterPro" id="IPR020568">
    <property type="entry name" value="Ribosomal_Su5_D2-typ_SF"/>
</dbReference>
<keyword evidence="10" id="KW-1185">Reference proteome</keyword>
<dbReference type="SUPFAM" id="SSF54211">
    <property type="entry name" value="Ribosomal protein S5 domain 2-like"/>
    <property type="match status" value="1"/>
</dbReference>
<dbReference type="GO" id="GO:0042781">
    <property type="term" value="F:3'-tRNA processing endoribonuclease activity"/>
    <property type="evidence" value="ECO:0007669"/>
    <property type="project" value="TreeGrafter"/>
</dbReference>
<organism evidence="9 10">
    <name type="scientific">Alicyclobacillus tolerans</name>
    <dbReference type="NCBI Taxonomy" id="90970"/>
    <lineage>
        <taxon>Bacteria</taxon>
        <taxon>Bacillati</taxon>
        <taxon>Bacillota</taxon>
        <taxon>Bacilli</taxon>
        <taxon>Bacillales</taxon>
        <taxon>Alicyclobacillaceae</taxon>
        <taxon>Alicyclobacillus</taxon>
    </lineage>
</organism>
<evidence type="ECO:0000256" key="7">
    <source>
        <dbReference type="HAMAP-Rule" id="MF_00227"/>
    </source>
</evidence>
<evidence type="ECO:0000313" key="10">
    <source>
        <dbReference type="Proteomes" id="UP000184016"/>
    </source>
</evidence>
<keyword evidence="6 7" id="KW-0694">RNA-binding</keyword>
<dbReference type="Proteomes" id="UP000184016">
    <property type="component" value="Unassembled WGS sequence"/>
</dbReference>
<dbReference type="GO" id="GO:0001682">
    <property type="term" value="P:tRNA 5'-leader removal"/>
    <property type="evidence" value="ECO:0007669"/>
    <property type="project" value="UniProtKB-UniRule"/>
</dbReference>
<comment type="catalytic activity">
    <reaction evidence="7">
        <text>Endonucleolytic cleavage of RNA, removing 5'-extranucleotides from tRNA precursor.</text>
        <dbReference type="EC" id="3.1.26.5"/>
    </reaction>
</comment>
<comment type="function">
    <text evidence="1 7">RNaseP catalyzes the removal of the 5'-leader sequence from pre-tRNA to produce the mature 5'-terminus. It can also cleave other RNA substrates such as 4.5S RNA. The protein component plays an auxiliary but essential role in vivo by binding to the 5'-leader sequence and broadening the substrate specificity of the ribozyme.</text>
</comment>
<keyword evidence="5 7" id="KW-0378">Hydrolase</keyword>
<dbReference type="InterPro" id="IPR014721">
    <property type="entry name" value="Ribsml_uS5_D2-typ_fold_subgr"/>
</dbReference>